<proteinExistence type="predicted"/>
<feature type="chain" id="PRO_5046579658" description="Lipoprotein" evidence="2">
    <location>
        <begin position="25"/>
        <end position="52"/>
    </location>
</feature>
<accession>A0ABR7RA86</accession>
<dbReference type="RefSeq" id="WP_187779697.1">
    <property type="nucleotide sequence ID" value="NZ_JACTUZ010000087.1"/>
</dbReference>
<comment type="caution">
    <text evidence="3">The sequence shown here is derived from an EMBL/GenBank/DDBJ whole genome shotgun (WGS) entry which is preliminary data.</text>
</comment>
<name>A0ABR7RA86_9PROT</name>
<evidence type="ECO:0000256" key="2">
    <source>
        <dbReference type="SAM" id="SignalP"/>
    </source>
</evidence>
<keyword evidence="2" id="KW-0732">Signal</keyword>
<gene>
    <name evidence="3" type="ORF">IBL25_16810</name>
</gene>
<evidence type="ECO:0008006" key="5">
    <source>
        <dbReference type="Google" id="ProtNLM"/>
    </source>
</evidence>
<dbReference type="PROSITE" id="PS51257">
    <property type="entry name" value="PROKAR_LIPOPROTEIN"/>
    <property type="match status" value="1"/>
</dbReference>
<evidence type="ECO:0000313" key="3">
    <source>
        <dbReference type="EMBL" id="MBC9178608.1"/>
    </source>
</evidence>
<organism evidence="3 4">
    <name type="scientific">Pseudoroseomonas ludipueritiae</name>
    <dbReference type="NCBI Taxonomy" id="198093"/>
    <lineage>
        <taxon>Bacteria</taxon>
        <taxon>Pseudomonadati</taxon>
        <taxon>Pseudomonadota</taxon>
        <taxon>Alphaproteobacteria</taxon>
        <taxon>Acetobacterales</taxon>
        <taxon>Acetobacteraceae</taxon>
        <taxon>Pseudoroseomonas</taxon>
    </lineage>
</organism>
<protein>
    <recommendedName>
        <fullName evidence="5">Lipoprotein</fullName>
    </recommendedName>
</protein>
<evidence type="ECO:0000313" key="4">
    <source>
        <dbReference type="Proteomes" id="UP000603940"/>
    </source>
</evidence>
<dbReference type="EMBL" id="JACTUZ010000087">
    <property type="protein sequence ID" value="MBC9178608.1"/>
    <property type="molecule type" value="Genomic_DNA"/>
</dbReference>
<dbReference type="Proteomes" id="UP000603940">
    <property type="component" value="Unassembled WGS sequence"/>
</dbReference>
<reference evidence="3 4" key="1">
    <citation type="journal article" date="2009" name="Int. J. Syst. Evol. Microbiol.">
        <title>Transfer of Teichococcus ludipueritiae and Muricoccus roseus to the genus Roseomonas, as Roseomonas ludipueritiae comb. nov. and Roseomonas rosea comb. nov., respectively, and emended description of the genus Roseomonas.</title>
        <authorList>
            <person name="Sanchez-Porro C."/>
            <person name="Gallego V."/>
            <person name="Busse H.J."/>
            <person name="Kampfer P."/>
            <person name="Ventosa A."/>
        </authorList>
    </citation>
    <scope>NUCLEOTIDE SEQUENCE [LARGE SCALE GENOMIC DNA]</scope>
    <source>
        <strain evidence="3 4">DSM 14915</strain>
    </source>
</reference>
<feature type="compositionally biased region" description="Gly residues" evidence="1">
    <location>
        <begin position="40"/>
        <end position="52"/>
    </location>
</feature>
<feature type="signal peptide" evidence="2">
    <location>
        <begin position="1"/>
        <end position="24"/>
    </location>
</feature>
<sequence length="52" mass="5245">MMTRTNLARLAAVLALVLATGTLAACSSDRDSAGRQGTSGFYGGAGGGINWR</sequence>
<feature type="region of interest" description="Disordered" evidence="1">
    <location>
        <begin position="27"/>
        <end position="52"/>
    </location>
</feature>
<evidence type="ECO:0000256" key="1">
    <source>
        <dbReference type="SAM" id="MobiDB-lite"/>
    </source>
</evidence>
<keyword evidence="4" id="KW-1185">Reference proteome</keyword>